<evidence type="ECO:0000256" key="16">
    <source>
        <dbReference type="ARBA" id="ARBA00023125"/>
    </source>
</evidence>
<keyword evidence="14 22" id="KW-0408">Iron</keyword>
<evidence type="ECO:0000259" key="25">
    <source>
        <dbReference type="Pfam" id="PF08696"/>
    </source>
</evidence>
<dbReference type="CDD" id="cd22318">
    <property type="entry name" value="DNA2_N-like"/>
    <property type="match status" value="1"/>
</dbReference>
<dbReference type="InterPro" id="IPR022765">
    <property type="entry name" value="Dna2/Cas4_DUF83"/>
</dbReference>
<keyword evidence="10 22" id="KW-0227">DNA damage</keyword>
<comment type="function">
    <text evidence="22">Key enzyme involved in DNA replication and DNA repair. Involved in Okazaki fragments processing by cleaving long flaps that escape FEN1: flaps that are longer than 27 nucleotides are coated by replication protein A complex (RPA), leading to recruit DNA2 which cleaves the flap until it is too short to bind RPA and becomes a substrate for FEN1. Also involved in 5'-end resection of DNA during double-strand break (DSB) repair by mediating the cleavage of 5'-ssDNA.</text>
</comment>
<feature type="compositionally biased region" description="Basic and acidic residues" evidence="23">
    <location>
        <begin position="472"/>
        <end position="481"/>
    </location>
</feature>
<feature type="region of interest" description="Disordered" evidence="23">
    <location>
        <begin position="184"/>
        <end position="220"/>
    </location>
</feature>
<evidence type="ECO:0000256" key="6">
    <source>
        <dbReference type="ARBA" id="ARBA00022722"/>
    </source>
</evidence>
<evidence type="ECO:0000256" key="9">
    <source>
        <dbReference type="ARBA" id="ARBA00022759"/>
    </source>
</evidence>
<evidence type="ECO:0000313" key="29">
    <source>
        <dbReference type="EMBL" id="KAK3176224.1"/>
    </source>
</evidence>
<dbReference type="Gene3D" id="3.90.320.10">
    <property type="match status" value="1"/>
</dbReference>
<dbReference type="SUPFAM" id="SSF52540">
    <property type="entry name" value="P-loop containing nucleoside triphosphate hydrolases"/>
    <property type="match status" value="1"/>
</dbReference>
<dbReference type="Pfam" id="PF13086">
    <property type="entry name" value="AAA_11"/>
    <property type="match status" value="2"/>
</dbReference>
<keyword evidence="15 22" id="KW-0411">Iron-sulfur</keyword>
<evidence type="ECO:0000256" key="13">
    <source>
        <dbReference type="ARBA" id="ARBA00022840"/>
    </source>
</evidence>
<dbReference type="PANTHER" id="PTHR10887:SF433">
    <property type="entry name" value="DNA REPLICATION ATP-DEPENDENT HELICASE_NUCLEASE DNA2"/>
    <property type="match status" value="1"/>
</dbReference>
<dbReference type="InterPro" id="IPR027417">
    <property type="entry name" value="P-loop_NTPase"/>
</dbReference>
<comment type="cofactor">
    <cofactor evidence="1">
        <name>[4Fe-4S] cluster</name>
        <dbReference type="ChEBI" id="CHEBI:49883"/>
    </cofactor>
</comment>
<dbReference type="FunFam" id="3.40.50.300:FF:000789">
    <property type="entry name" value="DNA replication ATP-dependent helicase/nuclease DNA2"/>
    <property type="match status" value="1"/>
</dbReference>
<keyword evidence="19 22" id="KW-0539">Nucleus</keyword>
<evidence type="ECO:0000259" key="24">
    <source>
        <dbReference type="Pfam" id="PF01930"/>
    </source>
</evidence>
<evidence type="ECO:0000259" key="26">
    <source>
        <dbReference type="Pfam" id="PF13086"/>
    </source>
</evidence>
<keyword evidence="20 22" id="KW-0511">Multifunctional enzyme</keyword>
<feature type="region of interest" description="Disordered" evidence="23">
    <location>
        <begin position="451"/>
        <end position="500"/>
    </location>
</feature>
<evidence type="ECO:0000256" key="3">
    <source>
        <dbReference type="ARBA" id="ARBA00007913"/>
    </source>
</evidence>
<dbReference type="CDD" id="cd18041">
    <property type="entry name" value="DEXXQc_DNA2"/>
    <property type="match status" value="1"/>
</dbReference>
<comment type="similarity">
    <text evidence="3 22">Belongs to the DNA2/NAM7 helicase family.</text>
</comment>
<feature type="domain" description="DNA replication factor Dna2 N-terminal" evidence="25">
    <location>
        <begin position="668"/>
        <end position="866"/>
    </location>
</feature>
<feature type="compositionally biased region" description="Basic and acidic residues" evidence="23">
    <location>
        <begin position="423"/>
        <end position="432"/>
    </location>
</feature>
<keyword evidence="17" id="KW-0496">Mitochondrion</keyword>
<dbReference type="Pfam" id="PF01930">
    <property type="entry name" value="Cas_Cas4"/>
    <property type="match status" value="1"/>
</dbReference>
<dbReference type="InterPro" id="IPR026851">
    <property type="entry name" value="Dna2/JHS1_DEXXQ-box"/>
</dbReference>
<evidence type="ECO:0000256" key="8">
    <source>
        <dbReference type="ARBA" id="ARBA00022741"/>
    </source>
</evidence>
<evidence type="ECO:0000313" key="30">
    <source>
        <dbReference type="Proteomes" id="UP001276659"/>
    </source>
</evidence>
<dbReference type="GO" id="GO:0071932">
    <property type="term" value="P:replication fork reversal"/>
    <property type="evidence" value="ECO:0007669"/>
    <property type="project" value="TreeGrafter"/>
</dbReference>
<evidence type="ECO:0000256" key="17">
    <source>
        <dbReference type="ARBA" id="ARBA00023128"/>
    </source>
</evidence>
<feature type="region of interest" description="Disordered" evidence="23">
    <location>
        <begin position="403"/>
        <end position="437"/>
    </location>
</feature>
<keyword evidence="18 22" id="KW-0234">DNA repair</keyword>
<dbReference type="GO" id="GO:0051539">
    <property type="term" value="F:4 iron, 4 sulfur cluster binding"/>
    <property type="evidence" value="ECO:0007669"/>
    <property type="project" value="UniProtKB-UniRule"/>
</dbReference>
<evidence type="ECO:0000256" key="1">
    <source>
        <dbReference type="ARBA" id="ARBA00001966"/>
    </source>
</evidence>
<dbReference type="GO" id="GO:0005739">
    <property type="term" value="C:mitochondrion"/>
    <property type="evidence" value="ECO:0007669"/>
    <property type="project" value="UniProtKB-SubCell"/>
</dbReference>
<evidence type="ECO:0000256" key="12">
    <source>
        <dbReference type="ARBA" id="ARBA00022806"/>
    </source>
</evidence>
<gene>
    <name evidence="29" type="ORF">OEA41_007547</name>
</gene>
<comment type="subcellular location">
    <subcellularLocation>
        <location evidence="2">Mitochondrion</location>
    </subcellularLocation>
    <subcellularLocation>
        <location evidence="22">Nucleus</location>
    </subcellularLocation>
    <subcellularLocation>
        <location evidence="22">Chromosome</location>
    </subcellularLocation>
</comment>
<keyword evidence="11 22" id="KW-0378">Hydrolase</keyword>
<evidence type="ECO:0000256" key="19">
    <source>
        <dbReference type="ARBA" id="ARBA00023242"/>
    </source>
</evidence>
<dbReference type="Pfam" id="PF13087">
    <property type="entry name" value="AAA_12"/>
    <property type="match status" value="1"/>
</dbReference>
<dbReference type="InterPro" id="IPR011604">
    <property type="entry name" value="PDDEXK-like_dom_sf"/>
</dbReference>
<evidence type="ECO:0000256" key="4">
    <source>
        <dbReference type="ARBA" id="ARBA00022485"/>
    </source>
</evidence>
<dbReference type="GO" id="GO:0003677">
    <property type="term" value="F:DNA binding"/>
    <property type="evidence" value="ECO:0007669"/>
    <property type="project" value="UniProtKB-UniRule"/>
</dbReference>
<feature type="domain" description="DUF83" evidence="24">
    <location>
        <begin position="874"/>
        <end position="975"/>
    </location>
</feature>
<keyword evidence="22" id="KW-0158">Chromosome</keyword>
<dbReference type="InterPro" id="IPR048459">
    <property type="entry name" value="DNA2_Rift"/>
</dbReference>
<feature type="compositionally biased region" description="Polar residues" evidence="23">
    <location>
        <begin position="567"/>
        <end position="577"/>
    </location>
</feature>
<dbReference type="CDD" id="cd18808">
    <property type="entry name" value="SF1_C_Upf1"/>
    <property type="match status" value="1"/>
</dbReference>
<dbReference type="GO" id="GO:0005524">
    <property type="term" value="F:ATP binding"/>
    <property type="evidence" value="ECO:0007669"/>
    <property type="project" value="UniProtKB-UniRule"/>
</dbReference>
<dbReference type="GO" id="GO:0017116">
    <property type="term" value="F:single-stranded DNA helicase activity"/>
    <property type="evidence" value="ECO:0007669"/>
    <property type="project" value="UniProtKB-UniRule"/>
</dbReference>
<dbReference type="GO" id="GO:0046872">
    <property type="term" value="F:metal ion binding"/>
    <property type="evidence" value="ECO:0007669"/>
    <property type="project" value="UniProtKB-UniRule"/>
</dbReference>
<evidence type="ECO:0000256" key="2">
    <source>
        <dbReference type="ARBA" id="ARBA00004173"/>
    </source>
</evidence>
<dbReference type="EC" id="3.6.4.12" evidence="22"/>
<dbReference type="GO" id="GO:0006281">
    <property type="term" value="P:DNA repair"/>
    <property type="evidence" value="ECO:0007669"/>
    <property type="project" value="UniProtKB-KW"/>
</dbReference>
<comment type="catalytic activity">
    <reaction evidence="21 22">
        <text>ATP + H2O = ADP + phosphate + H(+)</text>
        <dbReference type="Rhea" id="RHEA:13065"/>
        <dbReference type="ChEBI" id="CHEBI:15377"/>
        <dbReference type="ChEBI" id="CHEBI:15378"/>
        <dbReference type="ChEBI" id="CHEBI:30616"/>
        <dbReference type="ChEBI" id="CHEBI:43474"/>
        <dbReference type="ChEBI" id="CHEBI:456216"/>
        <dbReference type="EC" id="3.6.4.12"/>
    </reaction>
</comment>
<keyword evidence="30" id="KW-1185">Reference proteome</keyword>
<organism evidence="29 30">
    <name type="scientific">Lepraria neglecta</name>
    <dbReference type="NCBI Taxonomy" id="209136"/>
    <lineage>
        <taxon>Eukaryota</taxon>
        <taxon>Fungi</taxon>
        <taxon>Dikarya</taxon>
        <taxon>Ascomycota</taxon>
        <taxon>Pezizomycotina</taxon>
        <taxon>Lecanoromycetes</taxon>
        <taxon>OSLEUM clade</taxon>
        <taxon>Lecanoromycetidae</taxon>
        <taxon>Lecanorales</taxon>
        <taxon>Lecanorineae</taxon>
        <taxon>Stereocaulaceae</taxon>
        <taxon>Lepraria</taxon>
    </lineage>
</organism>
<dbReference type="Gene3D" id="3.40.50.300">
    <property type="entry name" value="P-loop containing nucleotide triphosphate hydrolases"/>
    <property type="match status" value="2"/>
</dbReference>
<reference evidence="29" key="1">
    <citation type="submission" date="2022-11" db="EMBL/GenBank/DDBJ databases">
        <title>Chromosomal genome sequence assembly and mating type (MAT) locus characterization of the leprose asexual lichenized fungus Lepraria neglecta (Nyl.) Erichsen.</title>
        <authorList>
            <person name="Allen J.L."/>
            <person name="Pfeffer B."/>
        </authorList>
    </citation>
    <scope>NUCLEOTIDE SEQUENCE</scope>
    <source>
        <strain evidence="29">Allen 5258</strain>
    </source>
</reference>
<evidence type="ECO:0000256" key="10">
    <source>
        <dbReference type="ARBA" id="ARBA00022763"/>
    </source>
</evidence>
<dbReference type="InterPro" id="IPR041679">
    <property type="entry name" value="DNA2/NAM7-like_C"/>
</dbReference>
<keyword evidence="4 22" id="KW-0004">4Fe-4S</keyword>
<proteinExistence type="inferred from homology"/>
<dbReference type="PANTHER" id="PTHR10887">
    <property type="entry name" value="DNA2/NAM7 HELICASE FAMILY"/>
    <property type="match status" value="1"/>
</dbReference>
<keyword evidence="7 22" id="KW-0479">Metal-binding</keyword>
<evidence type="ECO:0000256" key="7">
    <source>
        <dbReference type="ARBA" id="ARBA00022723"/>
    </source>
</evidence>
<dbReference type="GO" id="GO:0033567">
    <property type="term" value="P:DNA replication, Okazaki fragment processing"/>
    <property type="evidence" value="ECO:0007669"/>
    <property type="project" value="UniProtKB-UniRule"/>
</dbReference>
<feature type="region of interest" description="Disordered" evidence="23">
    <location>
        <begin position="119"/>
        <end position="157"/>
    </location>
</feature>
<dbReference type="InterPro" id="IPR041677">
    <property type="entry name" value="DNA2/NAM7_AAA_11"/>
</dbReference>
<dbReference type="GO" id="GO:0005634">
    <property type="term" value="C:nucleus"/>
    <property type="evidence" value="ECO:0007669"/>
    <property type="project" value="UniProtKB-SubCell"/>
</dbReference>
<sequence>MVPMEAVVARREGVHLEEAHQEGARQDLVHRGYVDAQSLNVFLSERVMEAQLSARPSWRKHWQPNNESRVPQPPPKPIIPLAPIAASSQSKSKLKAFQYEQKEDQLYKKMEGVDKENAGLGLGKTTPQMIAPPPQPLSQRSATKNLRDCPQTPLGRLPLSELLASGEDTSRRHLNLTPIERVLWDNSPMSSSPGPAAKRKRKRAHSSSPASSSQNETSNHFAGAKPAVDLHMLQKALKTPKADPADDLWSRYSLNTDPVDERPLTTLDYSHLMHSSSPQTPATHLQRESGSLRRALSCVEWPTSVAKRRKINHSSSQGDLTKHNGPIDSIERSKVSRVSLLIEKIQDGLSKPITRHDEETSSEPTRSSPAAKADKSPSRATTLDCRESQLAVDEVVNVLSQTSVAPKEKGPRPLVLSASEIADMGKDGRSSDFGDDDLDLEMLETMDTHTVPAAPSKAAMAGFQSDQTVDDAAERVAKETSEGISRTLPLAASPQSDKYSDVSFLSNVSSSTVRAAPQAHDEFDEDENEVSAADLEDMFAKYDSQPPQAQRDQNDQKKEENADDMQTKATGSTTSKIQAKPGVSTAVNVEVPSDDDDFGDDSDFEQIAAECEATQKQQVAQPQSSHCREVPTIQRYVIKAVANGEYETSNGGTQPEKVLSVRSEQWKLSKAIMLRQAWIDTLCSVGSFIHVVGEFDRYGQCIIDNTQNLLVLHPDHLISSAVIGDSFTCTRKAVLQDRVKVTSDANQGTVYGSMLHEIFQEAMRANKWDDDFMTTTIETLAAQYLEPLFEIQIELVTAVEHLKARIVDLQAWAEIFISARPKPNAVVRDRNGAQSLMSINKLLEVEEKVWSPLYGLKGNVDATVQVLLKDGNEEKTLTVPFELKTGRHQSAAHKAQTSLYTLLLSDRYDVEIACGILYYMQTSEISNIPTIRNELVPMIMQRNELASYVRHRLELPPMIKRPYVCGKCYAQTPCFIYHKLVDDGNGETSGMGENFEDLVKHLNPHHQQFFSKWDDLLTKEEKDVVKFRRELWTMQSSEREKVGRCFGNLIIDTGSFHMIEGAPKINRFHYTFVKQKPTPGFSFAESQITLGEPIVISDEKGHFALANGYVTSVRKNKLQVAIDRRLHNARVKNKRFDAERYQSFAGIMEVVEDSSGQSTMTPEQPGEPVVYRLDKDEFSNGMAMVRNNLIRLMEKDVFGVQALRRLIVEGVAPTFKPAPSQYMLANTASQASLNVDQKAAIEKVMSAKDYALVLGMPGTGKTTTIAHIIRALVAQGKSVLLTSYTHTAVDNILLKLRNDNIGIFRVGTIAKVHPEVQEFANLAGKPMKTIEKLKECYLQPIVATTCLGINHPIFNRRVFDYCIVDEASQITLPVCLGPIRMARTFILVGDHYQLPPLVQNEDAKEGGLDISLFKTLSDNHPASVVNLEHQYRMCSDIMTLSNTLIYSGRLKCGTQAVANRSITIPNMSALIHHHHKTQSILSTSPKKICATPTPGSCWLRDLLDPSVKACFINTDPLIPLSREVLESSGSRITNPCEATLTTQVVDALLITGVPPTDIGVITFYRSQLALIKQLLRHRSGVEMHTADKFQGRDKEVVVLSLVRSNENQTVGDLLKDWRRVNVALTRARTKLLVLGSRSTLIGNELLNDFIKLMEEKEWWYEMPVGACEGHVFEDGATQISGRGSAEGSIEMEKDKVLVKGGRQPLGDGKENRMGKRMPAKQGKINMNALVGKRAVLRDIVNDAS</sequence>
<keyword evidence="5 22" id="KW-0235">DNA replication</keyword>
<evidence type="ECO:0000259" key="27">
    <source>
        <dbReference type="Pfam" id="PF13087"/>
    </source>
</evidence>
<protein>
    <recommendedName>
        <fullName evidence="22">DNA replication ATP-dependent helicase/nuclease</fullName>
        <ecNumber evidence="22">3.1.-.-</ecNumber>
        <ecNumber evidence="22">3.6.4.12</ecNumber>
    </recommendedName>
</protein>
<dbReference type="EC" id="3.1.-.-" evidence="22"/>
<keyword evidence="13 22" id="KW-0067">ATP-binding</keyword>
<dbReference type="Pfam" id="PF08696">
    <property type="entry name" value="Dna2"/>
    <property type="match status" value="1"/>
</dbReference>
<evidence type="ECO:0000256" key="18">
    <source>
        <dbReference type="ARBA" id="ARBA00023204"/>
    </source>
</evidence>
<evidence type="ECO:0000256" key="14">
    <source>
        <dbReference type="ARBA" id="ARBA00023004"/>
    </source>
</evidence>
<dbReference type="FunFam" id="3.90.320.10:FF:000001">
    <property type="entry name" value="DNA replication helicase Dna2"/>
    <property type="match status" value="1"/>
</dbReference>
<dbReference type="GO" id="GO:0005694">
    <property type="term" value="C:chromosome"/>
    <property type="evidence" value="ECO:0007669"/>
    <property type="project" value="UniProtKB-SubCell"/>
</dbReference>
<keyword evidence="8 22" id="KW-0547">Nucleotide-binding</keyword>
<name>A0AAD9ZFP0_9LECA</name>
<evidence type="ECO:0000256" key="23">
    <source>
        <dbReference type="SAM" id="MobiDB-lite"/>
    </source>
</evidence>
<dbReference type="FunFam" id="3.40.50.300:FF:001170">
    <property type="entry name" value="DNA replication helicase Dna2"/>
    <property type="match status" value="1"/>
</dbReference>
<evidence type="ECO:0000256" key="5">
    <source>
        <dbReference type="ARBA" id="ARBA00022705"/>
    </source>
</evidence>
<feature type="region of interest" description="Disordered" evidence="23">
    <location>
        <begin position="544"/>
        <end position="596"/>
    </location>
</feature>
<comment type="caution">
    <text evidence="29">The sequence shown here is derived from an EMBL/GenBank/DDBJ whole genome shotgun (WGS) entry which is preliminary data.</text>
</comment>
<dbReference type="Proteomes" id="UP001276659">
    <property type="component" value="Unassembled WGS sequence"/>
</dbReference>
<dbReference type="InterPro" id="IPR047187">
    <property type="entry name" value="SF1_C_Upf1"/>
</dbReference>
<dbReference type="Pfam" id="PF21123">
    <property type="entry name" value="Dna2_Rift"/>
    <property type="match status" value="1"/>
</dbReference>
<dbReference type="EMBL" id="JASNWA010000004">
    <property type="protein sequence ID" value="KAK3176224.1"/>
    <property type="molecule type" value="Genomic_DNA"/>
</dbReference>
<keyword evidence="16 22" id="KW-0238">DNA-binding</keyword>
<feature type="region of interest" description="Disordered" evidence="23">
    <location>
        <begin position="349"/>
        <end position="384"/>
    </location>
</feature>
<feature type="domain" description="DNA2/NAM7 helicase-like C-terminal" evidence="27">
    <location>
        <begin position="1408"/>
        <end position="1637"/>
    </location>
</feature>
<evidence type="ECO:0000256" key="15">
    <source>
        <dbReference type="ARBA" id="ARBA00023014"/>
    </source>
</evidence>
<evidence type="ECO:0000256" key="11">
    <source>
        <dbReference type="ARBA" id="ARBA00022801"/>
    </source>
</evidence>
<feature type="domain" description="DNA2 rift barrel" evidence="28">
    <location>
        <begin position="1036"/>
        <end position="1128"/>
    </location>
</feature>
<feature type="domain" description="DNA2/NAM7 helicase helicase" evidence="26">
    <location>
        <begin position="1233"/>
        <end position="1320"/>
    </location>
</feature>
<evidence type="ECO:0000259" key="28">
    <source>
        <dbReference type="Pfam" id="PF21123"/>
    </source>
</evidence>
<dbReference type="InterPro" id="IPR045055">
    <property type="entry name" value="DNA2/NAM7-like"/>
</dbReference>
<feature type="region of interest" description="Disordered" evidence="23">
    <location>
        <begin position="309"/>
        <end position="328"/>
    </location>
</feature>
<keyword evidence="6 22" id="KW-0540">Nuclease</keyword>
<keyword evidence="9" id="KW-0255">Endonuclease</keyword>
<evidence type="ECO:0000256" key="22">
    <source>
        <dbReference type="RuleBase" id="RU367041"/>
    </source>
</evidence>
<dbReference type="InterPro" id="IPR014808">
    <property type="entry name" value="DNA_replication_fac_Dna2_N"/>
</dbReference>
<feature type="compositionally biased region" description="Low complexity" evidence="23">
    <location>
        <begin position="362"/>
        <end position="371"/>
    </location>
</feature>
<feature type="domain" description="DNA2/NAM7 helicase helicase" evidence="26">
    <location>
        <begin position="1341"/>
        <end position="1400"/>
    </location>
</feature>
<feature type="region of interest" description="Disordered" evidence="23">
    <location>
        <begin position="1701"/>
        <end position="1721"/>
    </location>
</feature>
<keyword evidence="12 22" id="KW-0347">Helicase</keyword>
<evidence type="ECO:0000256" key="21">
    <source>
        <dbReference type="ARBA" id="ARBA00047995"/>
    </source>
</evidence>
<dbReference type="GO" id="GO:0017108">
    <property type="term" value="F:5'-flap endonuclease activity"/>
    <property type="evidence" value="ECO:0007669"/>
    <property type="project" value="UniProtKB-UniRule"/>
</dbReference>
<evidence type="ECO:0000256" key="20">
    <source>
        <dbReference type="ARBA" id="ARBA00023268"/>
    </source>
</evidence>
<accession>A0AAD9ZFP0</accession>